<dbReference type="EMBL" id="AACQHW010000003">
    <property type="protein sequence ID" value="EAL6850513.1"/>
    <property type="molecule type" value="Genomic_DNA"/>
</dbReference>
<dbReference type="EMBL" id="AABUYW010000016">
    <property type="protein sequence ID" value="EAJ1077523.1"/>
    <property type="molecule type" value="Genomic_DNA"/>
</dbReference>
<protein>
    <submittedName>
        <fullName evidence="2">Uncharacterized protein</fullName>
    </submittedName>
</protein>
<evidence type="ECO:0000313" key="5">
    <source>
        <dbReference type="Proteomes" id="UP000352088"/>
    </source>
</evidence>
<dbReference type="Proteomes" id="UP000333665">
    <property type="component" value="Unassembled WGS sequence"/>
</dbReference>
<dbReference type="AlphaFoldDB" id="A0A3I8IQK3"/>
<sequence length="199" mass="23326">MKMTGLENLYKDIKNKQMTYCIFNYTHNRIELEIMFDINPKPFKLLIIKKYSNKTLLLDILNGFKLDIFLSKEKYQILLDILDIKGGGATPFSTKKFFEELNSAIPSAIVQYDLNSNLRHIISQIKNFEDADLIYVKHLIDWNKINSGKHVSQKNRDKTEYLYPDIFKIIKDKNISVVYTNNKDSSKYTNIEDIEIING</sequence>
<dbReference type="InterPro" id="IPR046100">
    <property type="entry name" value="DUF6037"/>
</dbReference>
<name>A0A3I8IQK3_CAMCO</name>
<dbReference type="EMBL" id="AACRQU010000007">
    <property type="protein sequence ID" value="EAL8416618.1"/>
    <property type="molecule type" value="Genomic_DNA"/>
</dbReference>
<evidence type="ECO:0000313" key="1">
    <source>
        <dbReference type="EMBL" id="EAJ1077523.1"/>
    </source>
</evidence>
<evidence type="ECO:0000313" key="2">
    <source>
        <dbReference type="EMBL" id="EAL6850513.1"/>
    </source>
</evidence>
<dbReference type="Proteomes" id="UP000352088">
    <property type="component" value="Unassembled WGS sequence"/>
</dbReference>
<organism evidence="2 5">
    <name type="scientific">Campylobacter coli</name>
    <dbReference type="NCBI Taxonomy" id="195"/>
    <lineage>
        <taxon>Bacteria</taxon>
        <taxon>Pseudomonadati</taxon>
        <taxon>Campylobacterota</taxon>
        <taxon>Epsilonproteobacteria</taxon>
        <taxon>Campylobacterales</taxon>
        <taxon>Campylobacteraceae</taxon>
        <taxon>Campylobacter</taxon>
    </lineage>
</organism>
<accession>A0A3I8IQK3</accession>
<reference evidence="2 5" key="1">
    <citation type="submission" date="2018-07" db="EMBL/GenBank/DDBJ databases">
        <authorList>
            <consortium name="NARMS: The National Antimicrobial Resistance Monitoring System"/>
        </authorList>
    </citation>
    <scope>NUCLEOTIDE SEQUENCE [LARGE SCALE GENOMIC DNA]</scope>
    <source>
        <strain evidence="2 5">CVM N17C548</strain>
        <strain evidence="3 4">FSIS11812579</strain>
        <strain evidence="1 6">FSIS1609200</strain>
    </source>
</reference>
<proteinExistence type="predicted"/>
<dbReference type="RefSeq" id="WP_002787643.1">
    <property type="nucleotide sequence ID" value="NZ_AP028341.1"/>
</dbReference>
<evidence type="ECO:0000313" key="6">
    <source>
        <dbReference type="Proteomes" id="UP000557830"/>
    </source>
</evidence>
<gene>
    <name evidence="1" type="ORF">BU953_07930</name>
    <name evidence="2" type="ORF">DSX26_03415</name>
    <name evidence="3" type="ORF">DYF97_04355</name>
</gene>
<comment type="caution">
    <text evidence="2">The sequence shown here is derived from an EMBL/GenBank/DDBJ whole genome shotgun (WGS) entry which is preliminary data.</text>
</comment>
<evidence type="ECO:0000313" key="4">
    <source>
        <dbReference type="Proteomes" id="UP000333665"/>
    </source>
</evidence>
<dbReference type="Pfam" id="PF19503">
    <property type="entry name" value="DUF6037"/>
    <property type="match status" value="1"/>
</dbReference>
<evidence type="ECO:0000313" key="3">
    <source>
        <dbReference type="EMBL" id="EAL8416618.1"/>
    </source>
</evidence>
<dbReference type="Proteomes" id="UP000557830">
    <property type="component" value="Unassembled WGS sequence"/>
</dbReference>